<dbReference type="PATRIC" id="fig|516051.4.peg.2636"/>
<dbReference type="HOGENOM" id="CLU_020844_2_0_10"/>
<evidence type="ECO:0000256" key="8">
    <source>
        <dbReference type="ARBA" id="ARBA00048212"/>
    </source>
</evidence>
<comment type="pathway">
    <text evidence="2">Amino-acid biosynthesis; L-isoleucine biosynthesis; L-isoleucine from 2-oxobutanoate: step 4/4.</text>
</comment>
<comment type="cofactor">
    <cofactor evidence="1 12">
        <name>pyridoxal 5'-phosphate</name>
        <dbReference type="ChEBI" id="CHEBI:597326"/>
    </cofactor>
</comment>
<evidence type="ECO:0000256" key="10">
    <source>
        <dbReference type="ARBA" id="ARBA00049229"/>
    </source>
</evidence>
<sequence length="281" mass="32112">MVNFNGKLLEEETVFLNQGNRAFKYGDALFETMRVVNGKVFFLEDHYFRLMASMRILRMEIPMDFTMEFIEEQIKKTLSKADYGSGAARVRMTVFRKNGGLYVPSTNEVSWVIEASQLNSPFYAINEETYRVELFKDYFVNADMLSNLKSTNKAINVVAGVFAKENGYQNCLLLNHKKQVVEAINGNLFLVFKNEVVTPPLPDGCLNGVLRKKLIEILHRSEEFEILERSVSPFELQKADEVFITNVVMGIVPVTDYRKKNYGSDVAKKILGRLNAMARLA</sequence>
<dbReference type="EC" id="2.6.1.42" evidence="6"/>
<evidence type="ECO:0000256" key="9">
    <source>
        <dbReference type="ARBA" id="ARBA00048798"/>
    </source>
</evidence>
<dbReference type="InterPro" id="IPR018300">
    <property type="entry name" value="Aminotrans_IV_CS"/>
</dbReference>
<comment type="catalytic activity">
    <reaction evidence="9">
        <text>L-isoleucine + 2-oxoglutarate = (S)-3-methyl-2-oxopentanoate + L-glutamate</text>
        <dbReference type="Rhea" id="RHEA:24801"/>
        <dbReference type="ChEBI" id="CHEBI:16810"/>
        <dbReference type="ChEBI" id="CHEBI:29985"/>
        <dbReference type="ChEBI" id="CHEBI:35146"/>
        <dbReference type="ChEBI" id="CHEBI:58045"/>
        <dbReference type="EC" id="2.6.1.42"/>
    </reaction>
</comment>
<evidence type="ECO:0000313" key="13">
    <source>
        <dbReference type="EMBL" id="AKA36134.1"/>
    </source>
</evidence>
<keyword evidence="14" id="KW-1185">Reference proteome</keyword>
<dbReference type="InterPro" id="IPR036038">
    <property type="entry name" value="Aminotransferase-like"/>
</dbReference>
<evidence type="ECO:0000256" key="6">
    <source>
        <dbReference type="ARBA" id="ARBA00013053"/>
    </source>
</evidence>
<dbReference type="RefSeq" id="WP_045802709.1">
    <property type="nucleotide sequence ID" value="NZ_CP011071.1"/>
</dbReference>
<proteinExistence type="inferred from homology"/>
<comment type="pathway">
    <text evidence="3">Amino-acid biosynthesis; L-valine biosynthesis; L-valine from pyruvate: step 4/4.</text>
</comment>
<evidence type="ECO:0000256" key="1">
    <source>
        <dbReference type="ARBA" id="ARBA00001933"/>
    </source>
</evidence>
<comment type="pathway">
    <text evidence="4">Amino-acid biosynthesis; L-leucine biosynthesis; L-leucine from 3-methyl-2-oxobutanoate: step 4/4.</text>
</comment>
<dbReference type="STRING" id="516051.VC82_2570"/>
<dbReference type="EMBL" id="CP011071">
    <property type="protein sequence ID" value="AKA36134.1"/>
    <property type="molecule type" value="Genomic_DNA"/>
</dbReference>
<dbReference type="Gene3D" id="3.20.10.10">
    <property type="entry name" value="D-amino Acid Aminotransferase, subunit A, domain 2"/>
    <property type="match status" value="1"/>
</dbReference>
<dbReference type="OrthoDB" id="9805628at2"/>
<dbReference type="PANTHER" id="PTHR42743:SF11">
    <property type="entry name" value="AMINODEOXYCHORISMATE LYASE"/>
    <property type="match status" value="1"/>
</dbReference>
<comment type="similarity">
    <text evidence="5 11">Belongs to the class-IV pyridoxal-phosphate-dependent aminotransferase family.</text>
</comment>
<evidence type="ECO:0000256" key="4">
    <source>
        <dbReference type="ARBA" id="ARBA00005072"/>
    </source>
</evidence>
<dbReference type="PROSITE" id="PS00770">
    <property type="entry name" value="AA_TRANSFER_CLASS_4"/>
    <property type="match status" value="1"/>
</dbReference>
<dbReference type="SUPFAM" id="SSF56752">
    <property type="entry name" value="D-aminoacid aminotransferase-like PLP-dependent enzymes"/>
    <property type="match status" value="1"/>
</dbReference>
<evidence type="ECO:0000256" key="7">
    <source>
        <dbReference type="ARBA" id="ARBA00022898"/>
    </source>
</evidence>
<keyword evidence="13" id="KW-0808">Transferase</keyword>
<dbReference type="Proteomes" id="UP000032726">
    <property type="component" value="Chromosome"/>
</dbReference>
<evidence type="ECO:0000256" key="5">
    <source>
        <dbReference type="ARBA" id="ARBA00009320"/>
    </source>
</evidence>
<keyword evidence="7 12" id="KW-0663">Pyridoxal phosphate</keyword>
<dbReference type="GO" id="GO:0046394">
    <property type="term" value="P:carboxylic acid biosynthetic process"/>
    <property type="evidence" value="ECO:0007669"/>
    <property type="project" value="UniProtKB-ARBA"/>
</dbReference>
<comment type="catalytic activity">
    <reaction evidence="10">
        <text>L-leucine + 2-oxoglutarate = 4-methyl-2-oxopentanoate + L-glutamate</text>
        <dbReference type="Rhea" id="RHEA:18321"/>
        <dbReference type="ChEBI" id="CHEBI:16810"/>
        <dbReference type="ChEBI" id="CHEBI:17865"/>
        <dbReference type="ChEBI" id="CHEBI:29985"/>
        <dbReference type="ChEBI" id="CHEBI:57427"/>
        <dbReference type="EC" id="2.6.1.42"/>
    </reaction>
</comment>
<evidence type="ECO:0000256" key="3">
    <source>
        <dbReference type="ARBA" id="ARBA00004931"/>
    </source>
</evidence>
<dbReference type="InterPro" id="IPR050571">
    <property type="entry name" value="Class-IV_PLP-Dep_Aminotrnsfr"/>
</dbReference>
<gene>
    <name evidence="13" type="ORF">VC82_2570</name>
</gene>
<organism evidence="13 14">
    <name type="scientific">Flagellimonas lutaonensis</name>
    <dbReference type="NCBI Taxonomy" id="516051"/>
    <lineage>
        <taxon>Bacteria</taxon>
        <taxon>Pseudomonadati</taxon>
        <taxon>Bacteroidota</taxon>
        <taxon>Flavobacteriia</taxon>
        <taxon>Flavobacteriales</taxon>
        <taxon>Flavobacteriaceae</taxon>
        <taxon>Flagellimonas</taxon>
    </lineage>
</organism>
<accession>A0A0D5YW69</accession>
<evidence type="ECO:0000256" key="12">
    <source>
        <dbReference type="RuleBase" id="RU004516"/>
    </source>
</evidence>
<dbReference type="Gene3D" id="3.30.470.10">
    <property type="match status" value="1"/>
</dbReference>
<dbReference type="PANTHER" id="PTHR42743">
    <property type="entry name" value="AMINO-ACID AMINOTRANSFERASE"/>
    <property type="match status" value="1"/>
</dbReference>
<protein>
    <recommendedName>
        <fullName evidence="6">branched-chain-amino-acid transaminase</fullName>
        <ecNumber evidence="6">2.6.1.42</ecNumber>
    </recommendedName>
</protein>
<dbReference type="GO" id="GO:0004084">
    <property type="term" value="F:branched-chain-amino-acid transaminase activity"/>
    <property type="evidence" value="ECO:0007669"/>
    <property type="project" value="UniProtKB-EC"/>
</dbReference>
<keyword evidence="13" id="KW-0032">Aminotransferase</keyword>
<dbReference type="KEGG" id="mlt:VC82_2570"/>
<dbReference type="InterPro" id="IPR043132">
    <property type="entry name" value="BCAT-like_C"/>
</dbReference>
<name>A0A0D5YW69_9FLAO</name>
<dbReference type="AlphaFoldDB" id="A0A0D5YW69"/>
<reference evidence="13 14" key="1">
    <citation type="submission" date="2015-03" db="EMBL/GenBank/DDBJ databases">
        <title>Complete genome sequence of Muricauda lutaonensis CC-HSB-11T, isolated from a coastal hot spring.</title>
        <authorList>
            <person name="Kim K.M."/>
        </authorList>
    </citation>
    <scope>NUCLEOTIDE SEQUENCE [LARGE SCALE GENOMIC DNA]</scope>
    <source>
        <strain evidence="13 14">CC-HSB-11</strain>
    </source>
</reference>
<dbReference type="InterPro" id="IPR001544">
    <property type="entry name" value="Aminotrans_IV"/>
</dbReference>
<dbReference type="CDD" id="cd00449">
    <property type="entry name" value="PLPDE_IV"/>
    <property type="match status" value="1"/>
</dbReference>
<dbReference type="InterPro" id="IPR043131">
    <property type="entry name" value="BCAT-like_N"/>
</dbReference>
<evidence type="ECO:0000256" key="2">
    <source>
        <dbReference type="ARBA" id="ARBA00004824"/>
    </source>
</evidence>
<dbReference type="Pfam" id="PF01063">
    <property type="entry name" value="Aminotran_4"/>
    <property type="match status" value="1"/>
</dbReference>
<evidence type="ECO:0000256" key="11">
    <source>
        <dbReference type="RuleBase" id="RU004106"/>
    </source>
</evidence>
<evidence type="ECO:0000313" key="14">
    <source>
        <dbReference type="Proteomes" id="UP000032726"/>
    </source>
</evidence>
<comment type="catalytic activity">
    <reaction evidence="8">
        <text>L-valine + 2-oxoglutarate = 3-methyl-2-oxobutanoate + L-glutamate</text>
        <dbReference type="Rhea" id="RHEA:24813"/>
        <dbReference type="ChEBI" id="CHEBI:11851"/>
        <dbReference type="ChEBI" id="CHEBI:16810"/>
        <dbReference type="ChEBI" id="CHEBI:29985"/>
        <dbReference type="ChEBI" id="CHEBI:57762"/>
        <dbReference type="EC" id="2.6.1.42"/>
    </reaction>
</comment>